<feature type="transmembrane region" description="Helical" evidence="2">
    <location>
        <begin position="179"/>
        <end position="199"/>
    </location>
</feature>
<dbReference type="CDD" id="cd02440">
    <property type="entry name" value="AdoMet_MTases"/>
    <property type="match status" value="1"/>
</dbReference>
<feature type="transmembrane region" description="Helical" evidence="2">
    <location>
        <begin position="348"/>
        <end position="371"/>
    </location>
</feature>
<keyword evidence="2" id="KW-1133">Transmembrane helix</keyword>
<sequence length="908" mass="99325">MKTTLPGLIPVYAATTFLSAFLLFQVQPILAGFLLPWFGGGPGVWTACMLFFQVLLLGGYTYAHLLGRVPNAQRQAIIHLVIIALTLLTLPILLDPASKPTGTEMPTASILILLAITAGGPYFMLAASSPLLASWYRRSHPDGAPYRLYALSNTGSLLALLSYPFVFESSFSLRAQGIGWSWAYAVFGIATAACAWLLVRNMNVTSIVPTPPSPETVTPREPRDASPRWPTVLAWIALSATGSVMLLATTSQISQELSVMPMLWILPLSIYLLTFILCFERDAWYDRRVFVPLLAVSVGAVLYLMLSEAAVDIRTQIGIYLAALFVFCMSCHGELVRLRPPANRLTGFYLAVALGGALGGFLTAVMAPLIFSGYWEYDLALAATVLAVLLAVLRDLKRNPKRPPRLARHLALAGTLGALVMAGLIAGLTMHIANWEHEAIATNRNFFGVLRVKPVPSIAGEMHRMLHGKTSHGVQFQAPNLRRIATSYYGRHSGVGLAIGAYRDLRKDAATFESSNGRGVESGLRIGSIGLGVGTVAALAEHGDLVRFYEINPQVERLARKHFSFLSDTPADVEVVIGDARIQLERELEKDGPQKFDVLVVDAFNSDSVPRHLLTVEAYALYRRHLRPGGVIAFHTSNHNLGLSSIVHSIAQHNGDEAVRIQSVEEEWLGTTSARWVITTRNADLLTLERLRVEATPWVSEEIGAQAWTDDQASLWEAMKYRRTRQPNRWRQALNKGRFIVDTAHLLMPADAEAIRQRSRALYLDSSGRFPIMILTVGSDADGADAIGFEELVSHLADRVGFNQGKPHQGVMILVSLPHGRVGARIGKNWTRESKQHLMGALSPLSSDMERTKLSGVLASTVEALNRIAREQADFLGRNLTGTHPTTGGCQPNEVICGSKEGDLFPAF</sequence>
<keyword evidence="2" id="KW-0812">Transmembrane</keyword>
<keyword evidence="2" id="KW-0472">Membrane</keyword>
<feature type="transmembrane region" description="Helical" evidence="2">
    <location>
        <begin position="148"/>
        <end position="167"/>
    </location>
</feature>
<feature type="transmembrane region" description="Helical" evidence="2">
    <location>
        <begin position="44"/>
        <end position="65"/>
    </location>
</feature>
<feature type="transmembrane region" description="Helical" evidence="2">
    <location>
        <begin position="377"/>
        <end position="394"/>
    </location>
</feature>
<feature type="transmembrane region" description="Helical" evidence="2">
    <location>
        <begin position="259"/>
        <end position="279"/>
    </location>
</feature>
<dbReference type="AlphaFoldDB" id="A0A944M8S1"/>
<dbReference type="Gene3D" id="3.40.50.150">
    <property type="entry name" value="Vaccinia Virus protein VP39"/>
    <property type="match status" value="1"/>
</dbReference>
<gene>
    <name evidence="3" type="ORF">KME65_10190</name>
</gene>
<dbReference type="CDD" id="cd06174">
    <property type="entry name" value="MFS"/>
    <property type="match status" value="1"/>
</dbReference>
<reference evidence="3 4" key="1">
    <citation type="submission" date="2021-05" db="EMBL/GenBank/DDBJ databases">
        <title>Genetic and Functional Diversity in Clade A Lucinid endosymbionts from the Bahamas.</title>
        <authorList>
            <person name="Giani N.M."/>
            <person name="Engel A.S."/>
            <person name="Campbell B.J."/>
        </authorList>
    </citation>
    <scope>NUCLEOTIDE SEQUENCE [LARGE SCALE GENOMIC DNA]</scope>
    <source>
        <strain evidence="3">LUC16012Gg_MoonRockCtena</strain>
    </source>
</reference>
<dbReference type="Gene3D" id="3.10.310.50">
    <property type="match status" value="1"/>
</dbReference>
<feature type="transmembrane region" description="Helical" evidence="2">
    <location>
        <begin position="317"/>
        <end position="336"/>
    </location>
</feature>
<dbReference type="InterPro" id="IPR029063">
    <property type="entry name" value="SAM-dependent_MTases_sf"/>
</dbReference>
<feature type="transmembrane region" description="Helical" evidence="2">
    <location>
        <begin position="77"/>
        <end position="94"/>
    </location>
</feature>
<name>A0A944M8S1_9GAMM</name>
<dbReference type="PANTHER" id="PTHR43317:SF1">
    <property type="entry name" value="THERMOSPERMINE SYNTHASE ACAULIS5"/>
    <property type="match status" value="1"/>
</dbReference>
<dbReference type="Proteomes" id="UP000770889">
    <property type="component" value="Unassembled WGS sequence"/>
</dbReference>
<feature type="transmembrane region" description="Helical" evidence="2">
    <location>
        <begin position="12"/>
        <end position="38"/>
    </location>
</feature>
<dbReference type="EMBL" id="JAHHGM010000008">
    <property type="protein sequence ID" value="MBT2989323.1"/>
    <property type="molecule type" value="Genomic_DNA"/>
</dbReference>
<proteinExistence type="predicted"/>
<accession>A0A944M8S1</accession>
<dbReference type="SUPFAM" id="SSF53335">
    <property type="entry name" value="S-adenosyl-L-methionine-dependent methyltransferases"/>
    <property type="match status" value="1"/>
</dbReference>
<dbReference type="SUPFAM" id="SSF103473">
    <property type="entry name" value="MFS general substrate transporter"/>
    <property type="match status" value="1"/>
</dbReference>
<protein>
    <submittedName>
        <fullName evidence="3">Fused MFS/spermidine synthase</fullName>
    </submittedName>
</protein>
<evidence type="ECO:0000256" key="1">
    <source>
        <dbReference type="ARBA" id="ARBA00023115"/>
    </source>
</evidence>
<keyword evidence="1" id="KW-0620">Polyamine biosynthesis</keyword>
<feature type="transmembrane region" description="Helical" evidence="2">
    <location>
        <begin position="106"/>
        <end position="127"/>
    </location>
</feature>
<feature type="transmembrane region" description="Helical" evidence="2">
    <location>
        <begin position="406"/>
        <end position="428"/>
    </location>
</feature>
<dbReference type="GO" id="GO:0006596">
    <property type="term" value="P:polyamine biosynthetic process"/>
    <property type="evidence" value="ECO:0007669"/>
    <property type="project" value="UniProtKB-KW"/>
</dbReference>
<dbReference type="PANTHER" id="PTHR43317">
    <property type="entry name" value="THERMOSPERMINE SYNTHASE ACAULIS5"/>
    <property type="match status" value="1"/>
</dbReference>
<evidence type="ECO:0000313" key="4">
    <source>
        <dbReference type="Proteomes" id="UP000770889"/>
    </source>
</evidence>
<feature type="transmembrane region" description="Helical" evidence="2">
    <location>
        <begin position="291"/>
        <end position="311"/>
    </location>
</feature>
<evidence type="ECO:0000256" key="2">
    <source>
        <dbReference type="SAM" id="Phobius"/>
    </source>
</evidence>
<organism evidence="3 4">
    <name type="scientific">Candidatus Thiodiazotropha taylori</name>
    <dbReference type="NCBI Taxonomy" id="2792791"/>
    <lineage>
        <taxon>Bacteria</taxon>
        <taxon>Pseudomonadati</taxon>
        <taxon>Pseudomonadota</taxon>
        <taxon>Gammaproteobacteria</taxon>
        <taxon>Chromatiales</taxon>
        <taxon>Sedimenticolaceae</taxon>
        <taxon>Candidatus Thiodiazotropha</taxon>
    </lineage>
</organism>
<dbReference type="InterPro" id="IPR036259">
    <property type="entry name" value="MFS_trans_sf"/>
</dbReference>
<comment type="caution">
    <text evidence="3">The sequence shown here is derived from an EMBL/GenBank/DDBJ whole genome shotgun (WGS) entry which is preliminary data.</text>
</comment>
<dbReference type="NCBIfam" id="NF037959">
    <property type="entry name" value="MFS_SpdSyn"/>
    <property type="match status" value="1"/>
</dbReference>
<feature type="transmembrane region" description="Helical" evidence="2">
    <location>
        <begin position="232"/>
        <end position="253"/>
    </location>
</feature>
<evidence type="ECO:0000313" key="3">
    <source>
        <dbReference type="EMBL" id="MBT2989323.1"/>
    </source>
</evidence>